<evidence type="ECO:0000256" key="2">
    <source>
        <dbReference type="ARBA" id="ARBA00001946"/>
    </source>
</evidence>
<dbReference type="AlphaFoldDB" id="A0A1G6ME24"/>
<dbReference type="PROSITE" id="PS51462">
    <property type="entry name" value="NUDIX"/>
    <property type="match status" value="1"/>
</dbReference>
<keyword evidence="9" id="KW-1185">Reference proteome</keyword>
<dbReference type="Gene3D" id="3.90.79.10">
    <property type="entry name" value="Nucleoside Triphosphate Pyrophosphohydrolase"/>
    <property type="match status" value="1"/>
</dbReference>
<dbReference type="RefSeq" id="WP_092128579.1">
    <property type="nucleotide sequence ID" value="NZ_FMYU01000006.1"/>
</dbReference>
<dbReference type="CDD" id="cd03426">
    <property type="entry name" value="NUDIX_CoAse_Nudt7"/>
    <property type="match status" value="1"/>
</dbReference>
<evidence type="ECO:0000256" key="5">
    <source>
        <dbReference type="ARBA" id="ARBA00022842"/>
    </source>
</evidence>
<keyword evidence="4" id="KW-0378">Hydrolase</keyword>
<dbReference type="InterPro" id="IPR045121">
    <property type="entry name" value="CoAse"/>
</dbReference>
<comment type="cofactor">
    <cofactor evidence="2">
        <name>Mg(2+)</name>
        <dbReference type="ChEBI" id="CHEBI:18420"/>
    </cofactor>
</comment>
<name>A0A1G6ME24_9BACT</name>
<keyword evidence="3" id="KW-0479">Metal-binding</keyword>
<comment type="cofactor">
    <cofactor evidence="1">
        <name>Mn(2+)</name>
        <dbReference type="ChEBI" id="CHEBI:29035"/>
    </cofactor>
</comment>
<sequence length="185" mass="21352">MFDINILKNIKIVKKIKSDGIIAGVLIPFYKKDNWEIYFIKRIDDGSIHSAQVAFPGGKKEPQDKNVKFTAIRETCEEIGIDHKNIEIVSQIEPTVTFSSNFIVYPFVGILKNNNFCINKSEVDYVFSVPLDFLINKYPLKLQQFEYKGRIFTTYLIEYKSEIIWGATARILNNLLKHILRGGLN</sequence>
<evidence type="ECO:0000313" key="8">
    <source>
        <dbReference type="EMBL" id="SDC53858.1"/>
    </source>
</evidence>
<accession>A0A1G6ME24</accession>
<evidence type="ECO:0000259" key="7">
    <source>
        <dbReference type="PROSITE" id="PS51462"/>
    </source>
</evidence>
<evidence type="ECO:0000313" key="9">
    <source>
        <dbReference type="Proteomes" id="UP000199411"/>
    </source>
</evidence>
<keyword evidence="6" id="KW-0464">Manganese</keyword>
<evidence type="ECO:0000256" key="1">
    <source>
        <dbReference type="ARBA" id="ARBA00001936"/>
    </source>
</evidence>
<dbReference type="EMBL" id="FMYU01000006">
    <property type="protein sequence ID" value="SDC53858.1"/>
    <property type="molecule type" value="Genomic_DNA"/>
</dbReference>
<dbReference type="Proteomes" id="UP000199411">
    <property type="component" value="Unassembled WGS sequence"/>
</dbReference>
<dbReference type="PANTHER" id="PTHR12992">
    <property type="entry name" value="NUDIX HYDROLASE"/>
    <property type="match status" value="1"/>
</dbReference>
<dbReference type="OrthoDB" id="9802805at2"/>
<dbReference type="InterPro" id="IPR015797">
    <property type="entry name" value="NUDIX_hydrolase-like_dom_sf"/>
</dbReference>
<keyword evidence="5" id="KW-0460">Magnesium</keyword>
<evidence type="ECO:0000256" key="6">
    <source>
        <dbReference type="ARBA" id="ARBA00023211"/>
    </source>
</evidence>
<dbReference type="PANTHER" id="PTHR12992:SF11">
    <property type="entry name" value="MITOCHONDRIAL COENZYME A DIPHOSPHATASE NUDT8"/>
    <property type="match status" value="1"/>
</dbReference>
<dbReference type="Pfam" id="PF00293">
    <property type="entry name" value="NUDIX"/>
    <property type="match status" value="1"/>
</dbReference>
<gene>
    <name evidence="8" type="ORF">SAMN05660835_00971</name>
</gene>
<reference evidence="9" key="1">
    <citation type="submission" date="2016-10" db="EMBL/GenBank/DDBJ databases">
        <authorList>
            <person name="Varghese N."/>
            <person name="Submissions S."/>
        </authorList>
    </citation>
    <scope>NUCLEOTIDE SEQUENCE [LARGE SCALE GENOMIC DNA]</scope>
    <source>
        <strain evidence="9">DSM 8415</strain>
    </source>
</reference>
<dbReference type="InterPro" id="IPR000086">
    <property type="entry name" value="NUDIX_hydrolase_dom"/>
</dbReference>
<dbReference type="SUPFAM" id="SSF55811">
    <property type="entry name" value="Nudix"/>
    <property type="match status" value="1"/>
</dbReference>
<evidence type="ECO:0000256" key="3">
    <source>
        <dbReference type="ARBA" id="ARBA00022723"/>
    </source>
</evidence>
<evidence type="ECO:0000256" key="4">
    <source>
        <dbReference type="ARBA" id="ARBA00022801"/>
    </source>
</evidence>
<proteinExistence type="predicted"/>
<feature type="domain" description="Nudix hydrolase" evidence="7">
    <location>
        <begin position="20"/>
        <end position="155"/>
    </location>
</feature>
<protein>
    <submittedName>
        <fullName evidence="8">NUDIX domain-containing protein</fullName>
    </submittedName>
</protein>
<dbReference type="GO" id="GO:0046872">
    <property type="term" value="F:metal ion binding"/>
    <property type="evidence" value="ECO:0007669"/>
    <property type="project" value="UniProtKB-KW"/>
</dbReference>
<dbReference type="GO" id="GO:0010945">
    <property type="term" value="F:coenzyme A diphosphatase activity"/>
    <property type="evidence" value="ECO:0007669"/>
    <property type="project" value="InterPro"/>
</dbReference>
<organism evidence="8 9">
    <name type="scientific">Desulfurella multipotens</name>
    <dbReference type="NCBI Taxonomy" id="79269"/>
    <lineage>
        <taxon>Bacteria</taxon>
        <taxon>Pseudomonadati</taxon>
        <taxon>Campylobacterota</taxon>
        <taxon>Desulfurellia</taxon>
        <taxon>Desulfurellales</taxon>
        <taxon>Desulfurellaceae</taxon>
        <taxon>Desulfurella</taxon>
    </lineage>
</organism>